<sequence length="437" mass="49879">MNPVIRRLQNTLFTNYELGITDPNPDNWTFSESLQDLGVDFYREIIPSHLVLNMEYSLLGQQIRINLSGEKFVSEQQLVEQLISAIFLAELLEEVYKNYLIVPREVERLRIQKNLYREILIELKHPPPQQYGKIEPITVGSSFSQQVRQRTLDVNLYRLLLVRSKRALDVIAALDCSADWYRHIMRDFGHCTDPFLPHLAFLFYAPRLAVNLGLLIKHLLPGFWMGQAEKDLGWQVRLQGQLLRRWFELGNDIAWVGLGYVNGYLLTGAYAPVAAYLSIAFFGYDVILAAIRAYIELNRVYEMRRQYQDLFDSPTTDAAAREEISQQLRVLDQQINFELLRFSSHVATTTGIFLAMACGAPFFATMPAIAVTGAICLVVICLINFALAPVINQQRPRDIIEVPSGGIKKLGFFATKEQPLDLPADDEENLVVLSHQL</sequence>
<keyword evidence="1" id="KW-0472">Membrane</keyword>
<keyword evidence="3" id="KW-1185">Reference proteome</keyword>
<feature type="transmembrane region" description="Helical" evidence="1">
    <location>
        <begin position="273"/>
        <end position="295"/>
    </location>
</feature>
<feature type="transmembrane region" description="Helical" evidence="1">
    <location>
        <begin position="369"/>
        <end position="391"/>
    </location>
</feature>
<accession>A0ABW8DCY5</accession>
<feature type="transmembrane region" description="Helical" evidence="1">
    <location>
        <begin position="339"/>
        <end position="363"/>
    </location>
</feature>
<feature type="transmembrane region" description="Helical" evidence="1">
    <location>
        <begin position="195"/>
        <end position="216"/>
    </location>
</feature>
<gene>
    <name evidence="2" type="ORF">ACD661_14115</name>
</gene>
<evidence type="ECO:0000313" key="2">
    <source>
        <dbReference type="EMBL" id="MFJ1269696.1"/>
    </source>
</evidence>
<protein>
    <recommendedName>
        <fullName evidence="4">Coiled-coil protein</fullName>
    </recommendedName>
</protein>
<keyword evidence="1" id="KW-0812">Transmembrane</keyword>
<keyword evidence="1" id="KW-1133">Transmembrane helix</keyword>
<organism evidence="2 3">
    <name type="scientific">Legionella lytica</name>
    <dbReference type="NCBI Taxonomy" id="96232"/>
    <lineage>
        <taxon>Bacteria</taxon>
        <taxon>Pseudomonadati</taxon>
        <taxon>Pseudomonadota</taxon>
        <taxon>Gammaproteobacteria</taxon>
        <taxon>Legionellales</taxon>
        <taxon>Legionellaceae</taxon>
        <taxon>Legionella</taxon>
    </lineage>
</organism>
<name>A0ABW8DCY5_9GAMM</name>
<reference evidence="2 3" key="1">
    <citation type="submission" date="2024-08" db="EMBL/GenBank/DDBJ databases">
        <title>Draft Genome Sequence of Legionella lytica strain DSB2004, Isolated From a Fire Sprinkler System.</title>
        <authorList>
            <person name="Everhart A.D."/>
            <person name="Kidane D.T."/>
            <person name="Farone A.L."/>
            <person name="Farone M.B."/>
        </authorList>
    </citation>
    <scope>NUCLEOTIDE SEQUENCE [LARGE SCALE GENOMIC DNA]</scope>
    <source>
        <strain evidence="2 3">DSB2004</strain>
    </source>
</reference>
<dbReference type="RefSeq" id="WP_400188509.1">
    <property type="nucleotide sequence ID" value="NZ_JBGORX010000008.1"/>
</dbReference>
<dbReference type="EMBL" id="JBGORX010000008">
    <property type="protein sequence ID" value="MFJ1269696.1"/>
    <property type="molecule type" value="Genomic_DNA"/>
</dbReference>
<evidence type="ECO:0000313" key="3">
    <source>
        <dbReference type="Proteomes" id="UP001615550"/>
    </source>
</evidence>
<dbReference type="Proteomes" id="UP001615550">
    <property type="component" value="Unassembled WGS sequence"/>
</dbReference>
<evidence type="ECO:0008006" key="4">
    <source>
        <dbReference type="Google" id="ProtNLM"/>
    </source>
</evidence>
<proteinExistence type="predicted"/>
<comment type="caution">
    <text evidence="2">The sequence shown here is derived from an EMBL/GenBank/DDBJ whole genome shotgun (WGS) entry which is preliminary data.</text>
</comment>
<evidence type="ECO:0000256" key="1">
    <source>
        <dbReference type="SAM" id="Phobius"/>
    </source>
</evidence>